<sequence>MSSITAAITNVAANALHFSPSAWVNGWLLYLGVQTHVRGTVDPELKPLHNVCEYLNALHIYADEARQGKVRSVESFHFCSHVRKDLRQCLIYDSCQPNARLIGVEYMIPRNIYEKLDAEEQKLWHSHQFEVQSGMLILPAPQSHKRHEDTWENLETEAMKEVVGLYGKTYHLWQVDRGDEIPLGTPKLMGSLTESKQLDIDEALRDRNKRFDVDHRSKAEVRKDILGPGVHENADSWWREAREACAGIYA</sequence>
<dbReference type="PANTHER" id="PTHR31360">
    <property type="match status" value="1"/>
</dbReference>
<evidence type="ECO:0000256" key="1">
    <source>
        <dbReference type="ARBA" id="ARBA00009740"/>
    </source>
</evidence>
<name>A0A6H0XUP4_9PEZI</name>
<dbReference type="InterPro" id="IPR010686">
    <property type="entry name" value="OBAP-like"/>
</dbReference>
<reference evidence="2 3" key="1">
    <citation type="journal article" date="2016" name="Sci. Rep.">
        <title>Peltaster fructicola genome reveals evolution from an invasive phytopathogen to an ectophytic parasite.</title>
        <authorList>
            <person name="Xu C."/>
            <person name="Chen H."/>
            <person name="Gleason M.L."/>
            <person name="Xu J.R."/>
            <person name="Liu H."/>
            <person name="Zhang R."/>
            <person name="Sun G."/>
        </authorList>
    </citation>
    <scope>NUCLEOTIDE SEQUENCE [LARGE SCALE GENOMIC DNA]</scope>
    <source>
        <strain evidence="2 3">LNHT1506</strain>
    </source>
</reference>
<evidence type="ECO:0008006" key="4">
    <source>
        <dbReference type="Google" id="ProtNLM"/>
    </source>
</evidence>
<gene>
    <name evidence="2" type="ORF">AMS68_003923</name>
</gene>
<dbReference type="Proteomes" id="UP000503462">
    <property type="component" value="Chromosome 3"/>
</dbReference>
<dbReference type="AlphaFoldDB" id="A0A6H0XUP4"/>
<keyword evidence="3" id="KW-1185">Reference proteome</keyword>
<evidence type="ECO:0000313" key="3">
    <source>
        <dbReference type="Proteomes" id="UP000503462"/>
    </source>
</evidence>
<accession>A0A6H0XUP4</accession>
<evidence type="ECO:0000313" key="2">
    <source>
        <dbReference type="EMBL" id="QIW98405.1"/>
    </source>
</evidence>
<dbReference type="EMBL" id="CP051141">
    <property type="protein sequence ID" value="QIW98405.1"/>
    <property type="molecule type" value="Genomic_DNA"/>
</dbReference>
<comment type="similarity">
    <text evidence="1">Belongs to the OBAP family.</text>
</comment>
<dbReference type="Pfam" id="PF06884">
    <property type="entry name" value="DUF1264"/>
    <property type="match status" value="1"/>
</dbReference>
<dbReference type="OrthoDB" id="1901244at2759"/>
<organism evidence="2 3">
    <name type="scientific">Peltaster fructicola</name>
    <dbReference type="NCBI Taxonomy" id="286661"/>
    <lineage>
        <taxon>Eukaryota</taxon>
        <taxon>Fungi</taxon>
        <taxon>Dikarya</taxon>
        <taxon>Ascomycota</taxon>
        <taxon>Pezizomycotina</taxon>
        <taxon>Dothideomycetes</taxon>
        <taxon>Dothideomycetes incertae sedis</taxon>
        <taxon>Peltaster</taxon>
    </lineage>
</organism>
<proteinExistence type="inferred from homology"/>
<dbReference type="PANTHER" id="PTHR31360:SF0">
    <property type="entry name" value="OIL BODY-ASSOCIATED PROTEIN 1B"/>
    <property type="match status" value="1"/>
</dbReference>
<protein>
    <recommendedName>
        <fullName evidence="4">DUF1264 domain-containing protein</fullName>
    </recommendedName>
</protein>